<accession>A0A0T9QCH9</accession>
<protein>
    <submittedName>
        <fullName evidence="12">Fimbrial chaperone</fullName>
    </submittedName>
</protein>
<keyword evidence="9" id="KW-0472">Membrane</keyword>
<dbReference type="FunFam" id="2.60.40.10:FF:000458">
    <property type="entry name" value="Molecular chaperone FimC"/>
    <property type="match status" value="1"/>
</dbReference>
<dbReference type="InterPro" id="IPR008962">
    <property type="entry name" value="PapD-like_sf"/>
</dbReference>
<evidence type="ECO:0000256" key="5">
    <source>
        <dbReference type="ARBA" id="ARBA00022764"/>
    </source>
</evidence>
<keyword evidence="9" id="KW-0812">Transmembrane</keyword>
<comment type="subcellular location">
    <subcellularLocation>
        <location evidence="1 8">Periplasm</location>
    </subcellularLocation>
</comment>
<dbReference type="AntiFam" id="ANF00052">
    <property type="entry name" value="Translation of DNA tandem repeat"/>
</dbReference>
<evidence type="ECO:0000256" key="6">
    <source>
        <dbReference type="ARBA" id="ARBA00023186"/>
    </source>
</evidence>
<evidence type="ECO:0000259" key="11">
    <source>
        <dbReference type="Pfam" id="PF02753"/>
    </source>
</evidence>
<proteinExistence type="inferred from homology"/>
<evidence type="ECO:0000256" key="9">
    <source>
        <dbReference type="SAM" id="Phobius"/>
    </source>
</evidence>
<dbReference type="PANTHER" id="PTHR30251">
    <property type="entry name" value="PILUS ASSEMBLY CHAPERONE"/>
    <property type="match status" value="1"/>
</dbReference>
<dbReference type="InterPro" id="IPR036316">
    <property type="entry name" value="Pili_assmbl_chap_C_dom_sf"/>
</dbReference>
<dbReference type="EMBL" id="CQBK01000015">
    <property type="protein sequence ID" value="CNI05160.1"/>
    <property type="molecule type" value="Genomic_DNA"/>
</dbReference>
<dbReference type="InterPro" id="IPR016147">
    <property type="entry name" value="Pili_assmbl_chaperone_N"/>
</dbReference>
<dbReference type="PROSITE" id="PS00635">
    <property type="entry name" value="PILI_CHAPERONE"/>
    <property type="match status" value="1"/>
</dbReference>
<dbReference type="InterPro" id="IPR013783">
    <property type="entry name" value="Ig-like_fold"/>
</dbReference>
<evidence type="ECO:0000256" key="8">
    <source>
        <dbReference type="RuleBase" id="RU003918"/>
    </source>
</evidence>
<dbReference type="Gene3D" id="2.60.40.10">
    <property type="entry name" value="Immunoglobulins"/>
    <property type="match status" value="2"/>
</dbReference>
<evidence type="ECO:0000256" key="1">
    <source>
        <dbReference type="ARBA" id="ARBA00004418"/>
    </source>
</evidence>
<sequence length="317" mass="35776">MKDINSMIWRQQHLWANKTLLGIAFRLLTNPDDSILHGEDRQRTKASAPGRARLEPQGKGLWRLYDLPVLSVAGTLSITSTLLGIALWLTTFTSQAAINLDRTRIIFNSTDKSASVILQNQSLSSPYLAQSWLENAKGQKIESPLVALPPMQRIDAGQKSQVRIMKLPDADKLPTDRETLFYFNVREIPPQSAMTNVVQIAIQNRVKLFYRPVAIKANYSDIWQEKLQISKQVGGLKMDNPTPYYITLAYLSQNERGNFPGFDSVMIAPFSTEFVKTPGYSGSRYNVGYMDDFGGIVIRIFNCLSAECQIQPVEKRR</sequence>
<dbReference type="PANTHER" id="PTHR30251:SF5">
    <property type="entry name" value="FIMBRIAL CHAPARONE PROTEIN"/>
    <property type="match status" value="1"/>
</dbReference>
<evidence type="ECO:0000256" key="4">
    <source>
        <dbReference type="ARBA" id="ARBA00022729"/>
    </source>
</evidence>
<keyword evidence="4" id="KW-0732">Signal</keyword>
<evidence type="ECO:0000256" key="3">
    <source>
        <dbReference type="ARBA" id="ARBA00022558"/>
    </source>
</evidence>
<dbReference type="Pfam" id="PF00345">
    <property type="entry name" value="PapD_N"/>
    <property type="match status" value="1"/>
</dbReference>
<evidence type="ECO:0000256" key="2">
    <source>
        <dbReference type="ARBA" id="ARBA00007399"/>
    </source>
</evidence>
<evidence type="ECO:0000313" key="13">
    <source>
        <dbReference type="Proteomes" id="UP000038204"/>
    </source>
</evidence>
<comment type="similarity">
    <text evidence="2 8">Belongs to the periplasmic pilus chaperone family.</text>
</comment>
<organism evidence="12 13">
    <name type="scientific">Yersinia similis</name>
    <dbReference type="NCBI Taxonomy" id="367190"/>
    <lineage>
        <taxon>Bacteria</taxon>
        <taxon>Pseudomonadati</taxon>
        <taxon>Pseudomonadota</taxon>
        <taxon>Gammaproteobacteria</taxon>
        <taxon>Enterobacterales</taxon>
        <taxon>Yersiniaceae</taxon>
        <taxon>Yersinia</taxon>
    </lineage>
</organism>
<name>A0A0T9QCH9_9GAMM</name>
<keyword evidence="9" id="KW-1133">Transmembrane helix</keyword>
<keyword evidence="7" id="KW-0393">Immunoglobulin domain</keyword>
<dbReference type="GO" id="GO:0030288">
    <property type="term" value="C:outer membrane-bounded periplasmic space"/>
    <property type="evidence" value="ECO:0007669"/>
    <property type="project" value="InterPro"/>
</dbReference>
<dbReference type="InterPro" id="IPR050643">
    <property type="entry name" value="Periplasmic_pilus_chap"/>
</dbReference>
<keyword evidence="6 8" id="KW-0143">Chaperone</keyword>
<dbReference type="Pfam" id="PF02753">
    <property type="entry name" value="PapD_C"/>
    <property type="match status" value="1"/>
</dbReference>
<dbReference type="Proteomes" id="UP000038204">
    <property type="component" value="Unassembled WGS sequence"/>
</dbReference>
<dbReference type="GO" id="GO:0071555">
    <property type="term" value="P:cell wall organization"/>
    <property type="evidence" value="ECO:0007669"/>
    <property type="project" value="InterPro"/>
</dbReference>
<keyword evidence="5" id="KW-0574">Periplasm</keyword>
<feature type="domain" description="Pili assembly chaperone N-terminal" evidence="10">
    <location>
        <begin position="98"/>
        <end position="215"/>
    </location>
</feature>
<keyword evidence="3" id="KW-1029">Fimbrium biogenesis</keyword>
<dbReference type="PRINTS" id="PR00969">
    <property type="entry name" value="CHAPERONPILI"/>
</dbReference>
<dbReference type="InterPro" id="IPR018046">
    <property type="entry name" value="Pili_assmbl_chaperone_CS"/>
</dbReference>
<feature type="transmembrane region" description="Helical" evidence="9">
    <location>
        <begin position="67"/>
        <end position="89"/>
    </location>
</feature>
<dbReference type="InterPro" id="IPR001829">
    <property type="entry name" value="Pili_assmbl_chaperone_bac"/>
</dbReference>
<evidence type="ECO:0000256" key="7">
    <source>
        <dbReference type="ARBA" id="ARBA00023319"/>
    </source>
</evidence>
<evidence type="ECO:0000313" key="12">
    <source>
        <dbReference type="EMBL" id="CNI05160.1"/>
    </source>
</evidence>
<gene>
    <name evidence="12" type="primary">fimC10</name>
    <name evidence="12" type="ORF">ERS008667_02260</name>
</gene>
<reference evidence="12 13" key="1">
    <citation type="submission" date="2015-03" db="EMBL/GenBank/DDBJ databases">
        <authorList>
            <person name="Murphy D."/>
        </authorList>
    </citation>
    <scope>NUCLEOTIDE SEQUENCE [LARGE SCALE GENOMIC DNA]</scope>
    <source>
        <strain evidence="12 13">Y233</strain>
    </source>
</reference>
<dbReference type="AlphaFoldDB" id="A0A0T9QCH9"/>
<evidence type="ECO:0000259" key="10">
    <source>
        <dbReference type="Pfam" id="PF00345"/>
    </source>
</evidence>
<dbReference type="InterPro" id="IPR016148">
    <property type="entry name" value="Pili_assmbl_chaperone_C"/>
</dbReference>
<dbReference type="SUPFAM" id="SSF49584">
    <property type="entry name" value="Periplasmic chaperone C-domain"/>
    <property type="match status" value="1"/>
</dbReference>
<dbReference type="SUPFAM" id="SSF49354">
    <property type="entry name" value="PapD-like"/>
    <property type="match status" value="1"/>
</dbReference>
<feature type="domain" description="Pili assembly chaperone C-terminal" evidence="11">
    <location>
        <begin position="239"/>
        <end position="297"/>
    </location>
</feature>